<dbReference type="Pfam" id="PF08327">
    <property type="entry name" value="AHSA1"/>
    <property type="match status" value="1"/>
</dbReference>
<dbReference type="InterPro" id="IPR013538">
    <property type="entry name" value="ASHA1/2-like_C"/>
</dbReference>
<accession>A0A1M5G0T9</accession>
<dbReference type="CDD" id="cd08897">
    <property type="entry name" value="SRPBCC_CalC_Aha1-like_4"/>
    <property type="match status" value="1"/>
</dbReference>
<dbReference type="RefSeq" id="WP_073407854.1">
    <property type="nucleotide sequence ID" value="NZ_CP031763.1"/>
</dbReference>
<dbReference type="Gene3D" id="3.30.530.20">
    <property type="match status" value="1"/>
</dbReference>
<evidence type="ECO:0000256" key="1">
    <source>
        <dbReference type="ARBA" id="ARBA00006817"/>
    </source>
</evidence>
<feature type="domain" description="Activator of Hsp90 ATPase homologue 1/2-like C-terminal" evidence="2">
    <location>
        <begin position="9"/>
        <end position="132"/>
    </location>
</feature>
<evidence type="ECO:0000313" key="4">
    <source>
        <dbReference type="Proteomes" id="UP000184112"/>
    </source>
</evidence>
<dbReference type="InterPro" id="IPR023393">
    <property type="entry name" value="START-like_dom_sf"/>
</dbReference>
<sequence>MITVQNTIDAPIDKVWNFWILPEHIQNWNSPFDEWHTPHAENDLQVNGRFKYKMAAKDKSESFDFEGEYTKVEKFKLIEYKLLDDRTGSVLFENYGDKVKITEVFEPTKNDSESMQKNWCQAVIDNFKKYVENNKEV</sequence>
<organism evidence="3 4">
    <name type="scientific">Flavobacterium johnsoniae</name>
    <name type="common">Cytophaga johnsonae</name>
    <dbReference type="NCBI Taxonomy" id="986"/>
    <lineage>
        <taxon>Bacteria</taxon>
        <taxon>Pseudomonadati</taxon>
        <taxon>Bacteroidota</taxon>
        <taxon>Flavobacteriia</taxon>
        <taxon>Flavobacteriales</taxon>
        <taxon>Flavobacteriaceae</taxon>
        <taxon>Flavobacterium</taxon>
    </lineage>
</organism>
<evidence type="ECO:0000313" key="3">
    <source>
        <dbReference type="EMBL" id="SHF97410.1"/>
    </source>
</evidence>
<dbReference type="Proteomes" id="UP000184112">
    <property type="component" value="Unassembled WGS sequence"/>
</dbReference>
<comment type="similarity">
    <text evidence="1">Belongs to the AHA1 family.</text>
</comment>
<dbReference type="SUPFAM" id="SSF55961">
    <property type="entry name" value="Bet v1-like"/>
    <property type="match status" value="1"/>
</dbReference>
<gene>
    <name evidence="3" type="ORF">SAMN05444388_101205</name>
</gene>
<proteinExistence type="inferred from homology"/>
<reference evidence="3 4" key="1">
    <citation type="submission" date="2016-11" db="EMBL/GenBank/DDBJ databases">
        <authorList>
            <person name="Jaros S."/>
            <person name="Januszkiewicz K."/>
            <person name="Wedrychowicz H."/>
        </authorList>
    </citation>
    <scope>NUCLEOTIDE SEQUENCE [LARGE SCALE GENOMIC DNA]</scope>
    <source>
        <strain evidence="3 4">DSM 6792</strain>
    </source>
</reference>
<name>A0A1M5G0T9_FLAJO</name>
<dbReference type="AlphaFoldDB" id="A0A1M5G0T9"/>
<protein>
    <submittedName>
        <fullName evidence="3">Uncharacterized conserved protein YndB, AHSA1/START domain</fullName>
    </submittedName>
</protein>
<evidence type="ECO:0000259" key="2">
    <source>
        <dbReference type="Pfam" id="PF08327"/>
    </source>
</evidence>
<dbReference type="EMBL" id="FQWH01000001">
    <property type="protein sequence ID" value="SHF97410.1"/>
    <property type="molecule type" value="Genomic_DNA"/>
</dbReference>